<dbReference type="OrthoDB" id="1843925at2759"/>
<accession>A0A067K6J1</accession>
<feature type="signal peptide" evidence="1">
    <location>
        <begin position="1"/>
        <end position="24"/>
    </location>
</feature>
<keyword evidence="1" id="KW-0732">Signal</keyword>
<dbReference type="AlphaFoldDB" id="A0A067K6J1"/>
<feature type="chain" id="PRO_5005406858" description="DUF7731 domain-containing protein" evidence="1">
    <location>
        <begin position="25"/>
        <end position="201"/>
    </location>
</feature>
<dbReference type="PANTHER" id="PTHR34366">
    <property type="entry name" value="OS07G0289901 PROTEIN-RELATED"/>
    <property type="match status" value="1"/>
</dbReference>
<protein>
    <recommendedName>
        <fullName evidence="2">DUF7731 domain-containing protein</fullName>
    </recommendedName>
</protein>
<dbReference type="InterPro" id="IPR056633">
    <property type="entry name" value="DUF7731"/>
</dbReference>
<organism evidence="3 4">
    <name type="scientific">Jatropha curcas</name>
    <name type="common">Barbados nut</name>
    <dbReference type="NCBI Taxonomy" id="180498"/>
    <lineage>
        <taxon>Eukaryota</taxon>
        <taxon>Viridiplantae</taxon>
        <taxon>Streptophyta</taxon>
        <taxon>Embryophyta</taxon>
        <taxon>Tracheophyta</taxon>
        <taxon>Spermatophyta</taxon>
        <taxon>Magnoliopsida</taxon>
        <taxon>eudicotyledons</taxon>
        <taxon>Gunneridae</taxon>
        <taxon>Pentapetalae</taxon>
        <taxon>rosids</taxon>
        <taxon>fabids</taxon>
        <taxon>Malpighiales</taxon>
        <taxon>Euphorbiaceae</taxon>
        <taxon>Crotonoideae</taxon>
        <taxon>Jatropheae</taxon>
        <taxon>Jatropha</taxon>
    </lineage>
</organism>
<name>A0A067K6J1_JATCU</name>
<dbReference type="KEGG" id="jcu:105643510"/>
<dbReference type="PANTHER" id="PTHR34366:SF2">
    <property type="entry name" value="OS07G0289901 PROTEIN"/>
    <property type="match status" value="1"/>
</dbReference>
<dbReference type="Proteomes" id="UP000027138">
    <property type="component" value="Unassembled WGS sequence"/>
</dbReference>
<gene>
    <name evidence="3" type="ORF">JCGZ_18965</name>
</gene>
<dbReference type="Pfam" id="PF24865">
    <property type="entry name" value="DUF7731"/>
    <property type="match status" value="1"/>
</dbReference>
<evidence type="ECO:0000259" key="2">
    <source>
        <dbReference type="Pfam" id="PF24865"/>
    </source>
</evidence>
<dbReference type="STRING" id="180498.A0A067K6J1"/>
<sequence>MIRPLVLAVALVCISIFCCNLGKAYYEEEPETGGTGVVGYDPYTGSGIIGHVPETGEGVAGDDHDHDHDHHDPVQIVDKALLCFHDKHIYSSCEEAYRLSESGYLHVPPEYVDEYCNGPCLAETHLVLNCLENIMEHFVFFNKATIGAIRETIKAGCGHGPERGDFNVAEHLEAEEDSAYKKEIQIPFGIGLAMIVNALLL</sequence>
<reference evidence="3 4" key="1">
    <citation type="journal article" date="2014" name="PLoS ONE">
        <title>Global Analysis of Gene Expression Profiles in Physic Nut (Jatropha curcas L.) Seedlings Exposed to Salt Stress.</title>
        <authorList>
            <person name="Zhang L."/>
            <person name="Zhang C."/>
            <person name="Wu P."/>
            <person name="Chen Y."/>
            <person name="Li M."/>
            <person name="Jiang H."/>
            <person name="Wu G."/>
        </authorList>
    </citation>
    <scope>NUCLEOTIDE SEQUENCE [LARGE SCALE GENOMIC DNA]</scope>
    <source>
        <strain evidence="4">cv. GZQX0401</strain>
        <tissue evidence="3">Young leaves</tissue>
    </source>
</reference>
<keyword evidence="4" id="KW-1185">Reference proteome</keyword>
<evidence type="ECO:0000313" key="4">
    <source>
        <dbReference type="Proteomes" id="UP000027138"/>
    </source>
</evidence>
<proteinExistence type="predicted"/>
<feature type="domain" description="DUF7731" evidence="2">
    <location>
        <begin position="73"/>
        <end position="172"/>
    </location>
</feature>
<dbReference type="EMBL" id="KK914794">
    <property type="protein sequence ID" value="KDP27885.1"/>
    <property type="molecule type" value="Genomic_DNA"/>
</dbReference>
<evidence type="ECO:0000313" key="3">
    <source>
        <dbReference type="EMBL" id="KDP27885.1"/>
    </source>
</evidence>
<evidence type="ECO:0000256" key="1">
    <source>
        <dbReference type="SAM" id="SignalP"/>
    </source>
</evidence>